<reference evidence="3 4" key="1">
    <citation type="submission" date="2020-03" db="EMBL/GenBank/DDBJ databases">
        <title>Dissostichus mawsoni Genome sequencing and assembly.</title>
        <authorList>
            <person name="Park H."/>
        </authorList>
    </citation>
    <scope>NUCLEOTIDE SEQUENCE [LARGE SCALE GENOMIC DNA]</scope>
    <source>
        <strain evidence="3">DM0001</strain>
        <tissue evidence="3">Muscle</tissue>
    </source>
</reference>
<keyword evidence="2" id="KW-1133">Transmembrane helix</keyword>
<evidence type="ECO:0000313" key="4">
    <source>
        <dbReference type="Proteomes" id="UP000518266"/>
    </source>
</evidence>
<protein>
    <submittedName>
        <fullName evidence="3">Uncharacterized protein</fullName>
    </submittedName>
</protein>
<keyword evidence="2" id="KW-0812">Transmembrane</keyword>
<keyword evidence="2" id="KW-0472">Membrane</keyword>
<evidence type="ECO:0000256" key="2">
    <source>
        <dbReference type="SAM" id="Phobius"/>
    </source>
</evidence>
<keyword evidence="4" id="KW-1185">Reference proteome</keyword>
<comment type="caution">
    <text evidence="3">The sequence shown here is derived from an EMBL/GenBank/DDBJ whole genome shotgun (WGS) entry which is preliminary data.</text>
</comment>
<gene>
    <name evidence="3" type="ORF">F7725_006389</name>
</gene>
<organism evidence="3 4">
    <name type="scientific">Dissostichus mawsoni</name>
    <name type="common">Antarctic cod</name>
    <dbReference type="NCBI Taxonomy" id="36200"/>
    <lineage>
        <taxon>Eukaryota</taxon>
        <taxon>Metazoa</taxon>
        <taxon>Chordata</taxon>
        <taxon>Craniata</taxon>
        <taxon>Vertebrata</taxon>
        <taxon>Euteleostomi</taxon>
        <taxon>Actinopterygii</taxon>
        <taxon>Neopterygii</taxon>
        <taxon>Teleostei</taxon>
        <taxon>Neoteleostei</taxon>
        <taxon>Acanthomorphata</taxon>
        <taxon>Eupercaria</taxon>
        <taxon>Perciformes</taxon>
        <taxon>Notothenioidei</taxon>
        <taxon>Nototheniidae</taxon>
        <taxon>Dissostichus</taxon>
    </lineage>
</organism>
<accession>A0A7J5XVG3</accession>
<dbReference type="AlphaFoldDB" id="A0A7J5XVG3"/>
<evidence type="ECO:0000256" key="1">
    <source>
        <dbReference type="SAM" id="MobiDB-lite"/>
    </source>
</evidence>
<evidence type="ECO:0000313" key="3">
    <source>
        <dbReference type="EMBL" id="KAF3840527.1"/>
    </source>
</evidence>
<feature type="transmembrane region" description="Helical" evidence="2">
    <location>
        <begin position="7"/>
        <end position="31"/>
    </location>
</feature>
<dbReference type="EMBL" id="JAAKFY010000020">
    <property type="protein sequence ID" value="KAF3840527.1"/>
    <property type="molecule type" value="Genomic_DNA"/>
</dbReference>
<sequence length="198" mass="21373">MINNIYCVVCVWCVCCVCVCVCVCTSCRFFLLRLGLSSNTTPAELTFFFLPEFLQLVLHASERLLHGGVLPGQDLHQAVDELNRSFRNSSSVSSSRMELSTVLHFVSNAFRSFFSSLISLRGCCTAASSLGRIFIKQFLKKSCRPFPAMTSASAKVGEIFSAAGAAFNGPEGVGDEVEDGAELHPGGADGRRVPETSV</sequence>
<name>A0A7J5XVG3_DISMA</name>
<feature type="compositionally biased region" description="Basic and acidic residues" evidence="1">
    <location>
        <begin position="189"/>
        <end position="198"/>
    </location>
</feature>
<dbReference type="Proteomes" id="UP000518266">
    <property type="component" value="Unassembled WGS sequence"/>
</dbReference>
<feature type="region of interest" description="Disordered" evidence="1">
    <location>
        <begin position="171"/>
        <end position="198"/>
    </location>
</feature>
<proteinExistence type="predicted"/>